<dbReference type="EMBL" id="CM042881">
    <property type="protein sequence ID" value="KAI4386172.1"/>
    <property type="molecule type" value="Genomic_DNA"/>
</dbReference>
<keyword evidence="2" id="KW-1185">Reference proteome</keyword>
<dbReference type="Proteomes" id="UP001057402">
    <property type="component" value="Chromosome 2"/>
</dbReference>
<reference evidence="2" key="1">
    <citation type="journal article" date="2023" name="Front. Plant Sci.">
        <title>Chromosomal-level genome assembly of Melastoma candidum provides insights into trichome evolution.</title>
        <authorList>
            <person name="Zhong Y."/>
            <person name="Wu W."/>
            <person name="Sun C."/>
            <person name="Zou P."/>
            <person name="Liu Y."/>
            <person name="Dai S."/>
            <person name="Zhou R."/>
        </authorList>
    </citation>
    <scope>NUCLEOTIDE SEQUENCE [LARGE SCALE GENOMIC DNA]</scope>
</reference>
<organism evidence="1 2">
    <name type="scientific">Melastoma candidum</name>
    <dbReference type="NCBI Taxonomy" id="119954"/>
    <lineage>
        <taxon>Eukaryota</taxon>
        <taxon>Viridiplantae</taxon>
        <taxon>Streptophyta</taxon>
        <taxon>Embryophyta</taxon>
        <taxon>Tracheophyta</taxon>
        <taxon>Spermatophyta</taxon>
        <taxon>Magnoliopsida</taxon>
        <taxon>eudicotyledons</taxon>
        <taxon>Gunneridae</taxon>
        <taxon>Pentapetalae</taxon>
        <taxon>rosids</taxon>
        <taxon>malvids</taxon>
        <taxon>Myrtales</taxon>
        <taxon>Melastomataceae</taxon>
        <taxon>Melastomatoideae</taxon>
        <taxon>Melastomateae</taxon>
        <taxon>Melastoma</taxon>
    </lineage>
</organism>
<accession>A0ACB9S4N0</accession>
<sequence>MAAASSSSPSRSPAQSPPSSTPSSPPRPSPELLKEAAASLSAILPNPLPDSLLSEPTLTLLLQDPAVTGQISTLLRQPSSGSGGDPLCCWLYNTLQVSPSGAPPPLLPVVLRHLPSLLLLYLSRPSPSPGFEAVLIAVYSHVQAARANQPPPRVSIPDLSHPSIYHEESICESAGKSIATPVGLAVLSPNLEPYGTVRSTRRARIIGVALELYFSRVSEMPAESKMDFCKLCDAFSSSIPEEDGAGEVTRLTKVTLQWEILQPMLRILGHCLMAPNNEKLVVEAAHKACRGLYMTALHGVDAKAILATGSLIKLFKTKREEEERGEVDDPTEIPKTDVIIIN</sequence>
<evidence type="ECO:0000313" key="2">
    <source>
        <dbReference type="Proteomes" id="UP001057402"/>
    </source>
</evidence>
<evidence type="ECO:0000313" key="1">
    <source>
        <dbReference type="EMBL" id="KAI4386172.1"/>
    </source>
</evidence>
<name>A0ACB9S4N0_9MYRT</name>
<gene>
    <name evidence="1" type="ORF">MLD38_004127</name>
</gene>
<comment type="caution">
    <text evidence="1">The sequence shown here is derived from an EMBL/GenBank/DDBJ whole genome shotgun (WGS) entry which is preliminary data.</text>
</comment>
<protein>
    <submittedName>
        <fullName evidence="1">Uncharacterized protein</fullName>
    </submittedName>
</protein>
<proteinExistence type="predicted"/>